<sequence>MESLAEAAEAAGATPEGREETALDGATDRDEACAIVGEKRVRSDAVTAMQNKMEHLRGRLAKKIDLIEKAMAKSENKPLSAREATALDKWRLDVDAMNLELASLEKKSEEVAIRKAMRQQAAEVAASRRLEKESENRHMSEAGVLALVDLRMRYESRIANHSDTVDSVWQHIHKDFVNMCDDVNLPRTDARGVGSLRSKFSTEQVSEDHMFIMSQHVGPLPGAQVGNGKREDDV</sequence>
<protein>
    <submittedName>
        <fullName evidence="3">Uncharacterized protein</fullName>
    </submittedName>
</protein>
<gene>
    <name evidence="3" type="ORF">AB1Y20_019360</name>
</gene>
<feature type="coiled-coil region" evidence="1">
    <location>
        <begin position="87"/>
        <end position="114"/>
    </location>
</feature>
<evidence type="ECO:0000313" key="4">
    <source>
        <dbReference type="Proteomes" id="UP001515480"/>
    </source>
</evidence>
<evidence type="ECO:0000256" key="1">
    <source>
        <dbReference type="SAM" id="Coils"/>
    </source>
</evidence>
<organism evidence="3 4">
    <name type="scientific">Prymnesium parvum</name>
    <name type="common">Toxic golden alga</name>
    <dbReference type="NCBI Taxonomy" id="97485"/>
    <lineage>
        <taxon>Eukaryota</taxon>
        <taxon>Haptista</taxon>
        <taxon>Haptophyta</taxon>
        <taxon>Prymnesiophyceae</taxon>
        <taxon>Prymnesiales</taxon>
        <taxon>Prymnesiaceae</taxon>
        <taxon>Prymnesium</taxon>
    </lineage>
</organism>
<proteinExistence type="predicted"/>
<dbReference type="EMBL" id="JBGBPQ010000005">
    <property type="protein sequence ID" value="KAL1524466.1"/>
    <property type="molecule type" value="Genomic_DNA"/>
</dbReference>
<name>A0AB34JR21_PRYPA</name>
<feature type="region of interest" description="Disordered" evidence="2">
    <location>
        <begin position="1"/>
        <end position="28"/>
    </location>
</feature>
<keyword evidence="1" id="KW-0175">Coiled coil</keyword>
<feature type="compositionally biased region" description="Basic and acidic residues" evidence="2">
    <location>
        <begin position="16"/>
        <end position="28"/>
    </location>
</feature>
<feature type="compositionally biased region" description="Low complexity" evidence="2">
    <location>
        <begin position="1"/>
        <end position="15"/>
    </location>
</feature>
<reference evidence="3 4" key="1">
    <citation type="journal article" date="2024" name="Science">
        <title>Giant polyketide synthase enzymes in the biosynthesis of giant marine polyether toxins.</title>
        <authorList>
            <person name="Fallon T.R."/>
            <person name="Shende V.V."/>
            <person name="Wierzbicki I.H."/>
            <person name="Pendleton A.L."/>
            <person name="Watervoot N.F."/>
            <person name="Auber R.P."/>
            <person name="Gonzalez D.J."/>
            <person name="Wisecaver J.H."/>
            <person name="Moore B.S."/>
        </authorList>
    </citation>
    <scope>NUCLEOTIDE SEQUENCE [LARGE SCALE GENOMIC DNA]</scope>
    <source>
        <strain evidence="3 4">12B1</strain>
    </source>
</reference>
<dbReference type="Proteomes" id="UP001515480">
    <property type="component" value="Unassembled WGS sequence"/>
</dbReference>
<keyword evidence="4" id="KW-1185">Reference proteome</keyword>
<comment type="caution">
    <text evidence="3">The sequence shown here is derived from an EMBL/GenBank/DDBJ whole genome shotgun (WGS) entry which is preliminary data.</text>
</comment>
<evidence type="ECO:0000313" key="3">
    <source>
        <dbReference type="EMBL" id="KAL1524466.1"/>
    </source>
</evidence>
<dbReference type="AlphaFoldDB" id="A0AB34JR21"/>
<accession>A0AB34JR21</accession>
<evidence type="ECO:0000256" key="2">
    <source>
        <dbReference type="SAM" id="MobiDB-lite"/>
    </source>
</evidence>